<dbReference type="AlphaFoldDB" id="A0A1Y2IHA7"/>
<evidence type="ECO:0000313" key="1">
    <source>
        <dbReference type="EMBL" id="OSD00566.1"/>
    </source>
</evidence>
<gene>
    <name evidence="1" type="ORF">PYCCODRAFT_1479033</name>
</gene>
<reference evidence="1 2" key="1">
    <citation type="journal article" date="2015" name="Biotechnol. Biofuels">
        <title>Enhanced degradation of softwood versus hardwood by the white-rot fungus Pycnoporus coccineus.</title>
        <authorList>
            <person name="Couturier M."/>
            <person name="Navarro D."/>
            <person name="Chevret D."/>
            <person name="Henrissat B."/>
            <person name="Piumi F."/>
            <person name="Ruiz-Duenas F.J."/>
            <person name="Martinez A.T."/>
            <person name="Grigoriev I.V."/>
            <person name="Riley R."/>
            <person name="Lipzen A."/>
            <person name="Berrin J.G."/>
            <person name="Master E.R."/>
            <person name="Rosso M.N."/>
        </authorList>
    </citation>
    <scope>NUCLEOTIDE SEQUENCE [LARGE SCALE GENOMIC DNA]</scope>
    <source>
        <strain evidence="1 2">BRFM310</strain>
    </source>
</reference>
<accession>A0A1Y2IHA7</accession>
<proteinExistence type="predicted"/>
<organism evidence="1 2">
    <name type="scientific">Trametes coccinea (strain BRFM310)</name>
    <name type="common">Pycnoporus coccineus</name>
    <dbReference type="NCBI Taxonomy" id="1353009"/>
    <lineage>
        <taxon>Eukaryota</taxon>
        <taxon>Fungi</taxon>
        <taxon>Dikarya</taxon>
        <taxon>Basidiomycota</taxon>
        <taxon>Agaricomycotina</taxon>
        <taxon>Agaricomycetes</taxon>
        <taxon>Polyporales</taxon>
        <taxon>Polyporaceae</taxon>
        <taxon>Trametes</taxon>
    </lineage>
</organism>
<dbReference type="Proteomes" id="UP000193067">
    <property type="component" value="Unassembled WGS sequence"/>
</dbReference>
<dbReference type="GO" id="GO:0003676">
    <property type="term" value="F:nucleic acid binding"/>
    <property type="evidence" value="ECO:0007669"/>
    <property type="project" value="InterPro"/>
</dbReference>
<dbReference type="PANTHER" id="PTHR43040:SF1">
    <property type="entry name" value="RIBONUCLEASE D"/>
    <property type="match status" value="1"/>
</dbReference>
<dbReference type="STRING" id="1353009.A0A1Y2IHA7"/>
<dbReference type="EMBL" id="KZ084117">
    <property type="protein sequence ID" value="OSD00566.1"/>
    <property type="molecule type" value="Genomic_DNA"/>
</dbReference>
<dbReference type="InterPro" id="IPR012337">
    <property type="entry name" value="RNaseH-like_sf"/>
</dbReference>
<evidence type="ECO:0008006" key="3">
    <source>
        <dbReference type="Google" id="ProtNLM"/>
    </source>
</evidence>
<keyword evidence="2" id="KW-1185">Reference proteome</keyword>
<evidence type="ECO:0000313" key="2">
    <source>
        <dbReference type="Proteomes" id="UP000193067"/>
    </source>
</evidence>
<dbReference type="InterPro" id="IPR036397">
    <property type="entry name" value="RNaseH_sf"/>
</dbReference>
<sequence>MAPTITLCDTPAALTRAAATLAASPTRVLIVDCEGRDLGMPGGALSVLTLSDAHASSVYLIDIPTLARPTAPPTASAALSALLDLFASPSLTKVFWDGRADVLELRASFPSLTLSNVLDLQLLEIAARAPTARETDAERLDEFRRRYFRNLAADVRAQPALFDGIYFLSGLDKAVRTLRLDVDTSKDPSIVAMHKANDTERWMARPLSAALQAYAAQDAVLISAAYARLTSERWLHASPGALARIKAASARYVTMFQTRGRMREYKRLDLARFLPMGFLDDTGGGEHDDGGNVGRLSCPSCGLSLPEACFATRGDGAGYQQRQTFCRLCHAVARKTGRKWGATWVPVY</sequence>
<dbReference type="PANTHER" id="PTHR43040">
    <property type="entry name" value="RIBONUCLEASE D"/>
    <property type="match status" value="1"/>
</dbReference>
<name>A0A1Y2IHA7_TRAC3</name>
<protein>
    <recommendedName>
        <fullName evidence="3">3'-5' exonuclease domain-containing protein</fullName>
    </recommendedName>
</protein>
<dbReference type="Gene3D" id="3.30.420.10">
    <property type="entry name" value="Ribonuclease H-like superfamily/Ribonuclease H"/>
    <property type="match status" value="1"/>
</dbReference>
<dbReference type="SUPFAM" id="SSF53098">
    <property type="entry name" value="Ribonuclease H-like"/>
    <property type="match status" value="1"/>
</dbReference>
<dbReference type="OrthoDB" id="26838at2759"/>